<name>A0A1C9JBS2_9CHLO</name>
<dbReference type="EMBL" id="KX808498">
    <property type="protein sequence ID" value="AOP19296.1"/>
    <property type="molecule type" value="Genomic_DNA"/>
</dbReference>
<keyword evidence="2" id="KW-0934">Plastid</keyword>
<geneLocation type="chloroplast" evidence="2"/>
<evidence type="ECO:0000313" key="2">
    <source>
        <dbReference type="EMBL" id="AOP19296.1"/>
    </source>
</evidence>
<dbReference type="RefSeq" id="YP_009306392.1">
    <property type="nucleotide sequence ID" value="NC_031368.1"/>
</dbReference>
<gene>
    <name evidence="2" type="primary">orf339</name>
</gene>
<keyword evidence="1" id="KW-0472">Membrane</keyword>
<keyword evidence="2" id="KW-0150">Chloroplast</keyword>
<sequence>MITILSFACSFVTVIYPTAAFIRYVTKPKITLKSLVQVQNLELEMIVEHQDIRLPNNPVELNWEHTSDDGGLYEDGGYDNPFFQHIKISIRDNLEKNFFQGNESYAYRTRVCDLYTRFYVHKLGIAQFNSCFANHYLNLISDNFFNSLVSEMFLIKTGIANVSWSREAVEDIANVLNVVPTVARHVRAFDSIEKRGLDPTAGLYYYNESPTLWNEANFATVVSSPMSVDSQKQLTGEIQTQYREIIQHIPCNNAHIISGIIANGSAPISLWALIITIALGLFFILKKKLWGRRSTIRAKRAIQMEQVELVFPEFYPKEEGDTEIQLFTQQKYRNNVARH</sequence>
<reference evidence="2" key="1">
    <citation type="journal article" date="2016" name="Genome Biol. Evol.">
        <title>Evolutionary Dynamics of Chloroplast Genomes in Low Light: A Case Study of the Endolithic Green Alga Ostreobium quekettii.</title>
        <authorList>
            <person name="R Marcelino V."/>
            <person name="Cremen M.C."/>
            <person name="Jackson C.J."/>
            <person name="Larkum A.A."/>
            <person name="Verbruggen H."/>
        </authorList>
    </citation>
    <scope>NUCLEOTIDE SEQUENCE</scope>
</reference>
<accession>A0A1C9JBS2</accession>
<proteinExistence type="predicted"/>
<dbReference type="AlphaFoldDB" id="A0A1C9JBS2"/>
<reference evidence="2" key="2">
    <citation type="submission" date="2016-08" db="EMBL/GenBank/DDBJ databases">
        <authorList>
            <person name="Seilhamer J.J."/>
        </authorList>
    </citation>
    <scope>NUCLEOTIDE SEQUENCE</scope>
</reference>
<keyword evidence="1" id="KW-0812">Transmembrane</keyword>
<evidence type="ECO:0000256" key="1">
    <source>
        <dbReference type="SAM" id="Phobius"/>
    </source>
</evidence>
<keyword evidence="1" id="KW-1133">Transmembrane helix</keyword>
<organism evidence="2">
    <name type="scientific">Caulerpa cliftonii</name>
    <dbReference type="NCBI Taxonomy" id="1004391"/>
    <lineage>
        <taxon>Eukaryota</taxon>
        <taxon>Viridiplantae</taxon>
        <taxon>Chlorophyta</taxon>
        <taxon>core chlorophytes</taxon>
        <taxon>Ulvophyceae</taxon>
        <taxon>TCBD clade</taxon>
        <taxon>Bryopsidales</taxon>
        <taxon>Halimedineae</taxon>
        <taxon>Caulerpaceae</taxon>
        <taxon>Caulerpa</taxon>
    </lineage>
</organism>
<protein>
    <submittedName>
        <fullName evidence="2">Uncharacterized protein</fullName>
    </submittedName>
</protein>
<feature type="transmembrane region" description="Helical" evidence="1">
    <location>
        <begin position="268"/>
        <end position="285"/>
    </location>
</feature>
<dbReference type="GeneID" id="29288806"/>